<dbReference type="Proteomes" id="UP000524450">
    <property type="component" value="Unassembled WGS sequence"/>
</dbReference>
<proteinExistence type="predicted"/>
<feature type="region of interest" description="Disordered" evidence="1">
    <location>
        <begin position="1"/>
        <end position="20"/>
    </location>
</feature>
<sequence>MTKPNAQIRSAPARGGRVSDHGTDWVRVVAKTGRPVTLADPEMAESVRRLEKAVTQSPVKALELLQLAGIATPTGRLKKVYGG</sequence>
<dbReference type="RefSeq" id="WP_184642408.1">
    <property type="nucleotide sequence ID" value="NZ_JACIFZ010000013.1"/>
</dbReference>
<comment type="caution">
    <text evidence="2">The sequence shown here is derived from an EMBL/GenBank/DDBJ whole genome shotgun (WGS) entry which is preliminary data.</text>
</comment>
<reference evidence="2 3" key="1">
    <citation type="submission" date="2020-08" db="EMBL/GenBank/DDBJ databases">
        <title>Genomic Encyclopedia of Type Strains, Phase IV (KMG-V): Genome sequencing to study the core and pangenomes of soil and plant-associated prokaryotes.</title>
        <authorList>
            <person name="Whitman W."/>
        </authorList>
    </citation>
    <scope>NUCLEOTIDE SEQUENCE [LARGE SCALE GENOMIC DNA]</scope>
    <source>
        <strain evidence="2 3">34/80</strain>
    </source>
</reference>
<name>A0A840FXP8_9BURK</name>
<dbReference type="AlphaFoldDB" id="A0A840FXP8"/>
<evidence type="ECO:0000313" key="3">
    <source>
        <dbReference type="Proteomes" id="UP000524450"/>
    </source>
</evidence>
<dbReference type="EMBL" id="JACIFZ010000013">
    <property type="protein sequence ID" value="MBB4225542.1"/>
    <property type="molecule type" value="Genomic_DNA"/>
</dbReference>
<protein>
    <submittedName>
        <fullName evidence="2">Uncharacterized protein</fullName>
    </submittedName>
</protein>
<organism evidence="2 3">
    <name type="scientific">Variovorax guangxiensis</name>
    <dbReference type="NCBI Taxonomy" id="1775474"/>
    <lineage>
        <taxon>Bacteria</taxon>
        <taxon>Pseudomonadati</taxon>
        <taxon>Pseudomonadota</taxon>
        <taxon>Betaproteobacteria</taxon>
        <taxon>Burkholderiales</taxon>
        <taxon>Comamonadaceae</taxon>
        <taxon>Variovorax</taxon>
    </lineage>
</organism>
<gene>
    <name evidence="2" type="ORF">GGD71_006355</name>
</gene>
<evidence type="ECO:0000313" key="2">
    <source>
        <dbReference type="EMBL" id="MBB4225542.1"/>
    </source>
</evidence>
<evidence type="ECO:0000256" key="1">
    <source>
        <dbReference type="SAM" id="MobiDB-lite"/>
    </source>
</evidence>
<accession>A0A840FXP8</accession>